<evidence type="ECO:0000256" key="1">
    <source>
        <dbReference type="ARBA" id="ARBA00022679"/>
    </source>
</evidence>
<dbReference type="InterPro" id="IPR000315">
    <property type="entry name" value="Znf_B-box"/>
</dbReference>
<evidence type="ECO:0000256" key="3">
    <source>
        <dbReference type="ARBA" id="ARBA00022722"/>
    </source>
</evidence>
<keyword evidence="4" id="KW-0255">Endonuclease</keyword>
<feature type="domain" description="Integrase catalytic" evidence="15">
    <location>
        <begin position="2024"/>
        <end position="2089"/>
    </location>
</feature>
<sequence length="2250" mass="251282">MLALGDSHLIHVRGLQSVKECWEALLSERNCGQGGAETAGEETRKGRRKHSAQTIIYKDATRVLLVSTSKGTALREGTTEQCNKGEGLFSTCASMAKHTRSTWLLDSGASHHIANNPQAFFGLQQAMQLWVSLADGQRAAVKEEGKEGGWEKSEKISHGLIIQEGKNTLFTTRNQVGPLAEIMKLHQWLKCWTEPAIKASAGHGFAAFSFLHFKIKSFCNSSGPAPSFSHPHNTGNKGGILRKTKDLMALRPSSGHLLGSPTVGIEGAFDPTLFYLVNRHDFYIRSQREEESINEFVAAVQRLSKNCKFGNAEDIIRDQLVLDLRDLTLQKRLLTREEVSFKEALKEARAMEISDSSTAQIKGNGKVHATQAERSSEKDKEDMHREPSCEEAAEGIIPGLPAVLKRPFAGNARGKATSRQTDRQNRRAYSPTRHHNQYKGKKHPGVKFKKQDGTQEEETHYTTLGYARRQVRHTAAFETNKVRINGTLCQMEVDSGSYISMISWTALPKINPRITWNQLQLQRIILKDYKGCKISPTREERAHPITDQPHWHPHNKREFQEVISSELGKYKGTPISFNLDPNIAPVRLKSLRVPFALWPKIEEQLDKLVAQGVFELVNHARWETPIVTPVKPDGLQSAYPVPVVQYLLHSLGRGKVFAKLDLAQAYKQLPVETETTEAQIILMHRVKTVLECFQETGLRLKKDKCHIAILQVVFLGFLIDGSGIQPTSSKLRTNKEAPTLQSKTELQRSHSAGCSIKTPFGLGSPARMNRQIDKKALAAIARVKRFHEYLYGRPFELITNHKPLLGIPSGNRPTPNILRCPLPDLVEDPAPATSMLLSESLKPSLLTSADIARLTAKDRTLVWVLNWVWRGWQDKTKGDEFMLFKHRQLELSALKGCLLWGERVVIPQPLRKRVLEMLYEGHPGIDIETWVATCPPCQESRPAPPAATPSSNGRSHRHQNLHVDFAEPYPGQTLLLVVDTYSKWLEVVIMKSTTNEATIKALRTTFTPGDQVYAHNYMGWETWVLAKIIESTRPRSYRLEVEGMKIWNRHIDQLQTSTCTDAQPVCRGGVVFWLLFTALPGPEVAPLLGSGHSCLSPHPLPNRANGALQLGDEVSCPQCRAMVEPSSAFSNQALANMVCLVKRLQLPEGAQEGSNSQRLCQKHRQPLQIFCSSEKSLLCPGCLGGHQGHPLLSLPRAAQEYKDLLDGLLESLRKEEQKLLHQRQAEEQSRQECQEQFATEKQQVGLALQSLQELLQESQLVWLGWLAEQEEKMEAEWGVALAQLSGEASCLQQLMAQTKRKQVPELPGGARRECLSQAARQTLDPLGEKHFFKVDCGQLQSFSADNSDQGEPGATSDHGTCCRTAKALLNVTWANRYQNCPDVPGRIHHRMALVSMQGPYNFPVRGTVSWAIGVAKESIPRKGSLQLSPQEGIWALGKSVWEQTVAFEPNLQKRRLQSPLQRLWVRLDCEAKEVQFLDAVTETSLYTFQMGPILGEIHQPFFFLGKMGLTPLRPHLARGPDVVSPPRTMPDHLNILPCTSFMAGGLRLTERLWSCDTVMPPGPSEPPFEVPLVWAKPSMPPPARLQLPEFPASRATWGIWVLEVSASSRCCQGWASLPYSVAHSLDESVELLGTPAQQSPTGLWELSRRFNGWSLEQQWTHPHRPQPQEQMNHTGPVAHTEAPPTCVTTSAKQIVIANAKNEDCVGEFPRSGLKLKKDKCHIAILQVEFLGFLIDGSGIRPTSSKLRAIKEAPTPQSKTELQWSRSTDCSIKTPFGLGGSRGCSYSETLLLSLTYDTSPYGIRAVLSPRLPNRKEAPKAYYSKTLSKAEKNYRQIDKEALATITRLKRFHEYLYGRPFELITNHKPLMGILSGNRPTPNILRCPLPDLVEDPAPATSVLLSESLKPSLLTSADITRLTAKDRTLVRVLNWVWRGWQDKTKGDEFTLFKHRQLELVVIPQPLRKRVLEMLYEGHPGIVQMKALARSYIWWPGLDKDIETWQPLLKWEKPSAPKSTCKFCRTLPRANTLTGALRKLFTTHGLPDVLVSDNGPQFTAQQFKGFLVKLGICHVLSTLAHLAMNGQAERMCRTFTPGDQVYAHNYMGGVTWVLAKIIESTGPRSYRLETSCGGHITQPPHEAEQQKTPPVINKPRELEMPLRPLLASSIPSRVVGNLALGGEVQCSTSGDTSSTESTTPLGTFKVVPWAESGVAADLPTQAKTSGTNELCRPSRTHRSPAYLHDYVCQTDCDWLA</sequence>
<dbReference type="Gene3D" id="3.30.70.270">
    <property type="match status" value="2"/>
</dbReference>
<dbReference type="InterPro" id="IPR043136">
    <property type="entry name" value="B30.2/SPRY_sf"/>
</dbReference>
<evidence type="ECO:0000256" key="5">
    <source>
        <dbReference type="ARBA" id="ARBA00022771"/>
    </source>
</evidence>
<evidence type="ECO:0000259" key="15">
    <source>
        <dbReference type="PROSITE" id="PS50994"/>
    </source>
</evidence>
<dbReference type="PANTHER" id="PTHR37984">
    <property type="entry name" value="PROTEIN CBG26694"/>
    <property type="match status" value="1"/>
</dbReference>
<dbReference type="SUPFAM" id="SSF53098">
    <property type="entry name" value="Ribonuclease H-like"/>
    <property type="match status" value="1"/>
</dbReference>
<evidence type="ECO:0000256" key="9">
    <source>
        <dbReference type="ARBA" id="ARBA00039658"/>
    </source>
</evidence>
<feature type="compositionally biased region" description="Polar residues" evidence="12">
    <location>
        <begin position="739"/>
        <end position="751"/>
    </location>
</feature>
<feature type="region of interest" description="Disordered" evidence="12">
    <location>
        <begin position="32"/>
        <end position="51"/>
    </location>
</feature>
<feature type="region of interest" description="Disordered" evidence="12">
    <location>
        <begin position="411"/>
        <end position="454"/>
    </location>
</feature>
<dbReference type="CDD" id="cd09274">
    <property type="entry name" value="RNase_HI_RT_Ty3"/>
    <property type="match status" value="1"/>
</dbReference>
<evidence type="ECO:0000259" key="14">
    <source>
        <dbReference type="PROSITE" id="PS50188"/>
    </source>
</evidence>
<keyword evidence="7" id="KW-0862">Zinc</keyword>
<accession>V8NLW4</accession>
<dbReference type="SUPFAM" id="SSF57845">
    <property type="entry name" value="B-box zinc-binding domain"/>
    <property type="match status" value="1"/>
</dbReference>
<dbReference type="InterPro" id="IPR041373">
    <property type="entry name" value="RT_RNaseH"/>
</dbReference>
<evidence type="ECO:0000256" key="12">
    <source>
        <dbReference type="SAM" id="MobiDB-lite"/>
    </source>
</evidence>
<dbReference type="Pfam" id="PF00643">
    <property type="entry name" value="zf-B_box"/>
    <property type="match status" value="1"/>
</dbReference>
<dbReference type="Pfam" id="PF17917">
    <property type="entry name" value="RT_RNaseH"/>
    <property type="match status" value="1"/>
</dbReference>
<evidence type="ECO:0000256" key="10">
    <source>
        <dbReference type="PROSITE-ProRule" id="PRU00024"/>
    </source>
</evidence>
<dbReference type="PANTHER" id="PTHR37984:SF12">
    <property type="entry name" value="RIBONUCLEASE H"/>
    <property type="match status" value="1"/>
</dbReference>
<keyword evidence="6" id="KW-0378">Hydrolase</keyword>
<dbReference type="PROSITE" id="PS50188">
    <property type="entry name" value="B302_SPRY"/>
    <property type="match status" value="1"/>
</dbReference>
<dbReference type="InterPro" id="IPR041588">
    <property type="entry name" value="Integrase_H2C2"/>
</dbReference>
<feature type="compositionally biased region" description="Basic and acidic residues" evidence="12">
    <location>
        <begin position="374"/>
        <end position="388"/>
    </location>
</feature>
<dbReference type="InterPro" id="IPR003877">
    <property type="entry name" value="SPRY_dom"/>
</dbReference>
<keyword evidence="5 10" id="KW-0479">Metal-binding</keyword>
<dbReference type="PROSITE" id="PS50119">
    <property type="entry name" value="ZF_BBOX"/>
    <property type="match status" value="1"/>
</dbReference>
<evidence type="ECO:0000313" key="17">
    <source>
        <dbReference type="Proteomes" id="UP000018936"/>
    </source>
</evidence>
<evidence type="ECO:0000256" key="6">
    <source>
        <dbReference type="ARBA" id="ARBA00022801"/>
    </source>
</evidence>
<dbReference type="OrthoDB" id="9047497at2759"/>
<dbReference type="GO" id="GO:0016787">
    <property type="term" value="F:hydrolase activity"/>
    <property type="evidence" value="ECO:0007669"/>
    <property type="project" value="UniProtKB-KW"/>
</dbReference>
<dbReference type="GO" id="GO:0004519">
    <property type="term" value="F:endonuclease activity"/>
    <property type="evidence" value="ECO:0007669"/>
    <property type="project" value="UniProtKB-KW"/>
</dbReference>
<organism evidence="16 17">
    <name type="scientific">Ophiophagus hannah</name>
    <name type="common">King cobra</name>
    <name type="synonym">Naja hannah</name>
    <dbReference type="NCBI Taxonomy" id="8665"/>
    <lineage>
        <taxon>Eukaryota</taxon>
        <taxon>Metazoa</taxon>
        <taxon>Chordata</taxon>
        <taxon>Craniata</taxon>
        <taxon>Vertebrata</taxon>
        <taxon>Euteleostomi</taxon>
        <taxon>Lepidosauria</taxon>
        <taxon>Squamata</taxon>
        <taxon>Bifurcata</taxon>
        <taxon>Unidentata</taxon>
        <taxon>Episquamata</taxon>
        <taxon>Toxicofera</taxon>
        <taxon>Serpentes</taxon>
        <taxon>Colubroidea</taxon>
        <taxon>Elapidae</taxon>
        <taxon>Elapinae</taxon>
        <taxon>Ophiophagus</taxon>
    </lineage>
</organism>
<feature type="domain" description="B30.2/SPRY" evidence="14">
    <location>
        <begin position="1301"/>
        <end position="1521"/>
    </location>
</feature>
<keyword evidence="5 10" id="KW-0863">Zinc-finger</keyword>
<name>V8NLW4_OPHHA</name>
<dbReference type="InterPro" id="IPR013320">
    <property type="entry name" value="ConA-like_dom_sf"/>
</dbReference>
<feature type="region of interest" description="Disordered" evidence="12">
    <location>
        <begin position="729"/>
        <end position="751"/>
    </location>
</feature>
<comment type="caution">
    <text evidence="16">The sequence shown here is derived from an EMBL/GenBank/DDBJ whole genome shotgun (WGS) entry which is preliminary data.</text>
</comment>
<evidence type="ECO:0000313" key="16">
    <source>
        <dbReference type="EMBL" id="ETE63284.1"/>
    </source>
</evidence>
<keyword evidence="8" id="KW-0695">RNA-directed DNA polymerase</keyword>
<dbReference type="GO" id="GO:0003964">
    <property type="term" value="F:RNA-directed DNA polymerase activity"/>
    <property type="evidence" value="ECO:0007669"/>
    <property type="project" value="UniProtKB-KW"/>
</dbReference>
<dbReference type="Gene3D" id="3.30.420.10">
    <property type="entry name" value="Ribonuclease H-like superfamily/Ribonuclease H"/>
    <property type="match status" value="2"/>
</dbReference>
<dbReference type="GO" id="GO:0015074">
    <property type="term" value="P:DNA integration"/>
    <property type="evidence" value="ECO:0007669"/>
    <property type="project" value="InterPro"/>
</dbReference>
<dbReference type="Gene3D" id="1.10.340.70">
    <property type="match status" value="1"/>
</dbReference>
<dbReference type="SUPFAM" id="SSF56672">
    <property type="entry name" value="DNA/RNA polymerases"/>
    <property type="match status" value="2"/>
</dbReference>
<protein>
    <recommendedName>
        <fullName evidence="9">Gypsy retrotransposon integrase-like protein 1</fullName>
    </recommendedName>
</protein>
<dbReference type="InterPro" id="IPR043502">
    <property type="entry name" value="DNA/RNA_pol_sf"/>
</dbReference>
<dbReference type="GO" id="GO:0008270">
    <property type="term" value="F:zinc ion binding"/>
    <property type="evidence" value="ECO:0007669"/>
    <property type="project" value="UniProtKB-KW"/>
</dbReference>
<evidence type="ECO:0000256" key="7">
    <source>
        <dbReference type="ARBA" id="ARBA00022833"/>
    </source>
</evidence>
<keyword evidence="1" id="KW-0808">Transferase</keyword>
<dbReference type="Gene3D" id="3.30.160.60">
    <property type="entry name" value="Classic Zinc Finger"/>
    <property type="match status" value="1"/>
</dbReference>
<evidence type="ECO:0000259" key="13">
    <source>
        <dbReference type="PROSITE" id="PS50119"/>
    </source>
</evidence>
<feature type="region of interest" description="Disordered" evidence="12">
    <location>
        <begin position="938"/>
        <end position="957"/>
    </location>
</feature>
<evidence type="ECO:0000256" key="11">
    <source>
        <dbReference type="SAM" id="Coils"/>
    </source>
</evidence>
<gene>
    <name evidence="16" type="primary">TRIM11</name>
    <name evidence="16" type="ORF">L345_10955</name>
</gene>
<dbReference type="Gene3D" id="2.60.120.920">
    <property type="match status" value="1"/>
</dbReference>
<feature type="compositionally biased region" description="Basic residues" evidence="12">
    <location>
        <begin position="432"/>
        <end position="448"/>
    </location>
</feature>
<evidence type="ECO:0000256" key="2">
    <source>
        <dbReference type="ARBA" id="ARBA00022695"/>
    </source>
</evidence>
<dbReference type="Gene3D" id="3.10.10.10">
    <property type="entry name" value="HIV Type 1 Reverse Transcriptase, subunit A, domain 1"/>
    <property type="match status" value="1"/>
</dbReference>
<dbReference type="Pfam" id="PF00622">
    <property type="entry name" value="SPRY"/>
    <property type="match status" value="1"/>
</dbReference>
<keyword evidence="17" id="KW-1185">Reference proteome</keyword>
<feature type="non-terminal residue" evidence="16">
    <location>
        <position position="1"/>
    </location>
</feature>
<feature type="coiled-coil region" evidence="11">
    <location>
        <begin position="1198"/>
        <end position="1229"/>
    </location>
</feature>
<feature type="region of interest" description="Disordered" evidence="12">
    <location>
        <begin position="353"/>
        <end position="391"/>
    </location>
</feature>
<dbReference type="SMART" id="SM00336">
    <property type="entry name" value="BBOX"/>
    <property type="match status" value="1"/>
</dbReference>
<dbReference type="InterPro" id="IPR050951">
    <property type="entry name" value="Retrovirus_Pol_polyprotein"/>
</dbReference>
<dbReference type="Proteomes" id="UP000018936">
    <property type="component" value="Unassembled WGS sequence"/>
</dbReference>
<keyword evidence="3" id="KW-0540">Nuclease</keyword>
<reference evidence="16 17" key="1">
    <citation type="journal article" date="2013" name="Proc. Natl. Acad. Sci. U.S.A.">
        <title>The king cobra genome reveals dynamic gene evolution and adaptation in the snake venom system.</title>
        <authorList>
            <person name="Vonk F.J."/>
            <person name="Casewell N.R."/>
            <person name="Henkel C.V."/>
            <person name="Heimberg A.M."/>
            <person name="Jansen H.J."/>
            <person name="McCleary R.J."/>
            <person name="Kerkkamp H.M."/>
            <person name="Vos R.A."/>
            <person name="Guerreiro I."/>
            <person name="Calvete J.J."/>
            <person name="Wuster W."/>
            <person name="Woods A.E."/>
            <person name="Logan J.M."/>
            <person name="Harrison R.A."/>
            <person name="Castoe T.A."/>
            <person name="de Koning A.P."/>
            <person name="Pollock D.D."/>
            <person name="Yandell M."/>
            <person name="Calderon D."/>
            <person name="Renjifo C."/>
            <person name="Currier R.B."/>
            <person name="Salgado D."/>
            <person name="Pla D."/>
            <person name="Sanz L."/>
            <person name="Hyder A.S."/>
            <person name="Ribeiro J.M."/>
            <person name="Arntzen J.W."/>
            <person name="van den Thillart G.E."/>
            <person name="Boetzer M."/>
            <person name="Pirovano W."/>
            <person name="Dirks R.P."/>
            <person name="Spaink H.P."/>
            <person name="Duboule D."/>
            <person name="McGlinn E."/>
            <person name="Kini R.M."/>
            <person name="Richardson M.K."/>
        </authorList>
    </citation>
    <scope>NUCLEOTIDE SEQUENCE</scope>
    <source>
        <tissue evidence="16">Blood</tissue>
    </source>
</reference>
<dbReference type="EMBL" id="AZIM01002822">
    <property type="protein sequence ID" value="ETE63284.1"/>
    <property type="molecule type" value="Genomic_DNA"/>
</dbReference>
<dbReference type="SUPFAM" id="SSF49899">
    <property type="entry name" value="Concanavalin A-like lectins/glucanases"/>
    <property type="match status" value="1"/>
</dbReference>
<dbReference type="InterPro" id="IPR001584">
    <property type="entry name" value="Integrase_cat-core"/>
</dbReference>
<evidence type="ECO:0000256" key="8">
    <source>
        <dbReference type="ARBA" id="ARBA00022918"/>
    </source>
</evidence>
<dbReference type="InterPro" id="IPR001870">
    <property type="entry name" value="B30.2/SPRY"/>
</dbReference>
<feature type="domain" description="B box-type" evidence="13">
    <location>
        <begin position="1155"/>
        <end position="1194"/>
    </location>
</feature>
<dbReference type="Pfam" id="PF17921">
    <property type="entry name" value="Integrase_H2C2"/>
    <property type="match status" value="1"/>
</dbReference>
<keyword evidence="2" id="KW-0548">Nucleotidyltransferase</keyword>
<proteinExistence type="predicted"/>
<dbReference type="PROSITE" id="PS50994">
    <property type="entry name" value="INTEGRASE"/>
    <property type="match status" value="1"/>
</dbReference>
<keyword evidence="11" id="KW-0175">Coiled coil</keyword>
<dbReference type="InterPro" id="IPR043128">
    <property type="entry name" value="Rev_trsase/Diguanyl_cyclase"/>
</dbReference>
<dbReference type="InterPro" id="IPR012337">
    <property type="entry name" value="RNaseH-like_sf"/>
</dbReference>
<dbReference type="GO" id="GO:0003676">
    <property type="term" value="F:nucleic acid binding"/>
    <property type="evidence" value="ECO:0007669"/>
    <property type="project" value="InterPro"/>
</dbReference>
<dbReference type="InterPro" id="IPR036397">
    <property type="entry name" value="RNaseH_sf"/>
</dbReference>
<evidence type="ECO:0000256" key="4">
    <source>
        <dbReference type="ARBA" id="ARBA00022759"/>
    </source>
</evidence>